<dbReference type="AlphaFoldDB" id="A0A7S4FBX3"/>
<feature type="compositionally biased region" description="Basic residues" evidence="1">
    <location>
        <begin position="1"/>
        <end position="17"/>
    </location>
</feature>
<evidence type="ECO:0000256" key="1">
    <source>
        <dbReference type="SAM" id="MobiDB-lite"/>
    </source>
</evidence>
<dbReference type="EMBL" id="HBIZ01061328">
    <property type="protein sequence ID" value="CAE0785381.1"/>
    <property type="molecule type" value="Transcribed_RNA"/>
</dbReference>
<sequence length="106" mass="11304">MAQGKSKLKKVPRKAKPVRGDQQKLRKGNRVLKAKAPRALADQRTQQAISKAISMRIESTMASRASSDGAGLVILASEAGADKLALGSKKRDRPLGAVAGSKRKRT</sequence>
<gene>
    <name evidence="2" type="ORF">PCAR00345_LOCUS38089</name>
</gene>
<feature type="region of interest" description="Disordered" evidence="1">
    <location>
        <begin position="1"/>
        <end position="30"/>
    </location>
</feature>
<feature type="region of interest" description="Disordered" evidence="1">
    <location>
        <begin position="87"/>
        <end position="106"/>
    </location>
</feature>
<evidence type="ECO:0000313" key="2">
    <source>
        <dbReference type="EMBL" id="CAE0785381.1"/>
    </source>
</evidence>
<dbReference type="InterPro" id="IPR019034">
    <property type="entry name" value="UPF0390"/>
</dbReference>
<name>A0A7S4FBX3_CHRCT</name>
<reference evidence="2" key="1">
    <citation type="submission" date="2021-01" db="EMBL/GenBank/DDBJ databases">
        <authorList>
            <person name="Corre E."/>
            <person name="Pelletier E."/>
            <person name="Niang G."/>
            <person name="Scheremetjew M."/>
            <person name="Finn R."/>
            <person name="Kale V."/>
            <person name="Holt S."/>
            <person name="Cochrane G."/>
            <person name="Meng A."/>
            <person name="Brown T."/>
            <person name="Cohen L."/>
        </authorList>
    </citation>
    <scope>NUCLEOTIDE SEQUENCE</scope>
    <source>
        <strain evidence="2">CCMP645</strain>
    </source>
</reference>
<dbReference type="Pfam" id="PF09495">
    <property type="entry name" value="DUF2462"/>
    <property type="match status" value="1"/>
</dbReference>
<protein>
    <submittedName>
        <fullName evidence="2">Uncharacterized protein</fullName>
    </submittedName>
</protein>
<accession>A0A7S4FBX3</accession>
<organism evidence="2">
    <name type="scientific">Chrysotila carterae</name>
    <name type="common">Marine alga</name>
    <name type="synonym">Syracosphaera carterae</name>
    <dbReference type="NCBI Taxonomy" id="13221"/>
    <lineage>
        <taxon>Eukaryota</taxon>
        <taxon>Haptista</taxon>
        <taxon>Haptophyta</taxon>
        <taxon>Prymnesiophyceae</taxon>
        <taxon>Isochrysidales</taxon>
        <taxon>Isochrysidaceae</taxon>
        <taxon>Chrysotila</taxon>
    </lineage>
</organism>
<proteinExistence type="predicted"/>